<dbReference type="PANTHER" id="PTHR13707:SF23">
    <property type="entry name" value="SUCCINYL-COA:3-KETOACID-COENZYME A TRANSFERASE"/>
    <property type="match status" value="1"/>
</dbReference>
<protein>
    <recommendedName>
        <fullName evidence="8">Succinyl-CoA:3-ketoacid-coenzyme A transferase</fullName>
        <ecNumber evidence="8">2.8.3.5</ecNumber>
    </recommendedName>
</protein>
<dbReference type="SMART" id="SM00882">
    <property type="entry name" value="CoA_trans"/>
    <property type="match status" value="2"/>
</dbReference>
<dbReference type="Proteomes" id="UP000887566">
    <property type="component" value="Unplaced"/>
</dbReference>
<evidence type="ECO:0000256" key="5">
    <source>
        <dbReference type="ARBA" id="ARBA00022946"/>
    </source>
</evidence>
<organism evidence="10 11">
    <name type="scientific">Plectus sambesii</name>
    <dbReference type="NCBI Taxonomy" id="2011161"/>
    <lineage>
        <taxon>Eukaryota</taxon>
        <taxon>Metazoa</taxon>
        <taxon>Ecdysozoa</taxon>
        <taxon>Nematoda</taxon>
        <taxon>Chromadorea</taxon>
        <taxon>Plectida</taxon>
        <taxon>Plectina</taxon>
        <taxon>Plectoidea</taxon>
        <taxon>Plectidae</taxon>
        <taxon>Plectus</taxon>
    </lineage>
</organism>
<evidence type="ECO:0000256" key="2">
    <source>
        <dbReference type="ARBA" id="ARBA00004753"/>
    </source>
</evidence>
<evidence type="ECO:0000256" key="4">
    <source>
        <dbReference type="ARBA" id="ARBA00022679"/>
    </source>
</evidence>
<dbReference type="InterPro" id="IPR012792">
    <property type="entry name" value="3-oxoacid_CoA-transf_A"/>
</dbReference>
<evidence type="ECO:0000256" key="1">
    <source>
        <dbReference type="ARBA" id="ARBA00004173"/>
    </source>
</evidence>
<dbReference type="InterPro" id="IPR037171">
    <property type="entry name" value="NagB/RpiA_transferase-like"/>
</dbReference>
<dbReference type="GO" id="GO:0046952">
    <property type="term" value="P:ketone body catabolic process"/>
    <property type="evidence" value="ECO:0007669"/>
    <property type="project" value="InterPro"/>
</dbReference>
<dbReference type="AlphaFoldDB" id="A0A914WFU9"/>
<name>A0A914WFU9_9BILA</name>
<dbReference type="Pfam" id="PF01144">
    <property type="entry name" value="CoA_trans"/>
    <property type="match status" value="2"/>
</dbReference>
<evidence type="ECO:0000256" key="6">
    <source>
        <dbReference type="ARBA" id="ARBA00023128"/>
    </source>
</evidence>
<sequence length="492" mass="52916">MVQLQTETMRSNSRIFASAADAVRDIPNGAKIMIGGFGVCGLPEKLIDAVVETTVKNLTVVSCNAGVDDWGLGKLLKRQQVKKVISSYVGESPDCEKQYLSGSLELEFVPQGTLAERIRAGGAGIPAFFTPTGYGTLIQTGGAPIKYSESGKVAVASMPKETRVFNGINYVMEEAITADYALVKAWRADTLGNIQFRKSAANFNSPMCRAAKTTIVEVEEIVEAGQLKPEEVHLPGIYCHRLIRGDHYEKRIERLKLFKSRTQSESENTTPAAKARETIAKRAALEFRDGMYVNLGIGIPTLCPMYLPDGITVHIQSENGVLGLGPYPKRGQQDGDMINAGKESATVLPGASFFGSDESFAMIRGGHIDVTVLGALQVSQYGDLANWMIPGKVAKGMGGAMDLVAAPGVRVIITMEHTSRGQPKIFAECSLPLTGKNCVDTIITELAVFKVNKQTGLTLVEIVQGKTIDDIKAVTACDFTVSPNLKTFASAE</sequence>
<feature type="active site" description="5-glutamyl coenzyme A thioester intermediate" evidence="9">
    <location>
        <position position="318"/>
    </location>
</feature>
<comment type="catalytic activity">
    <reaction evidence="8">
        <text>a 3-oxo acid + succinyl-CoA = a 3-oxoacyl-CoA + succinate</text>
        <dbReference type="Rhea" id="RHEA:24564"/>
        <dbReference type="ChEBI" id="CHEBI:30031"/>
        <dbReference type="ChEBI" id="CHEBI:35973"/>
        <dbReference type="ChEBI" id="CHEBI:57292"/>
        <dbReference type="ChEBI" id="CHEBI:90726"/>
        <dbReference type="EC" id="2.8.3.5"/>
    </reaction>
</comment>
<dbReference type="PANTHER" id="PTHR13707">
    <property type="entry name" value="KETOACID-COENZYME A TRANSFERASE"/>
    <property type="match status" value="1"/>
</dbReference>
<dbReference type="NCBIfam" id="TIGR02428">
    <property type="entry name" value="pcaJ_scoB_fam"/>
    <property type="match status" value="1"/>
</dbReference>
<reference evidence="11" key="1">
    <citation type="submission" date="2022-11" db="UniProtKB">
        <authorList>
            <consortium name="WormBaseParasite"/>
        </authorList>
    </citation>
    <scope>IDENTIFICATION</scope>
</reference>
<comment type="pathway">
    <text evidence="2 8">Ketone metabolism; succinyl-CoA degradation; acetoacetyl-CoA from succinyl-CoA: step 1/1.</text>
</comment>
<evidence type="ECO:0000256" key="9">
    <source>
        <dbReference type="PIRSR" id="PIRSR000858-1"/>
    </source>
</evidence>
<dbReference type="InterPro" id="IPR004163">
    <property type="entry name" value="CoA_transf_BS"/>
</dbReference>
<evidence type="ECO:0000256" key="8">
    <source>
        <dbReference type="PIRNR" id="PIRNR000858"/>
    </source>
</evidence>
<dbReference type="WBParaSite" id="PSAMB.scaffold3917size16416.g22906.t1">
    <property type="protein sequence ID" value="PSAMB.scaffold3917size16416.g22906.t1"/>
    <property type="gene ID" value="PSAMB.scaffold3917size16416.g22906"/>
</dbReference>
<dbReference type="PROSITE" id="PS01273">
    <property type="entry name" value="COA_TRANSF_1"/>
    <property type="match status" value="1"/>
</dbReference>
<keyword evidence="6 8" id="KW-0496">Mitochondrion</keyword>
<dbReference type="SUPFAM" id="SSF100950">
    <property type="entry name" value="NagB/RpiA/CoA transferase-like"/>
    <property type="match status" value="2"/>
</dbReference>
<keyword evidence="5" id="KW-0809">Transit peptide</keyword>
<evidence type="ECO:0000313" key="10">
    <source>
        <dbReference type="Proteomes" id="UP000887566"/>
    </source>
</evidence>
<accession>A0A914WFU9</accession>
<evidence type="ECO:0000313" key="11">
    <source>
        <dbReference type="WBParaSite" id="PSAMB.scaffold3917size16416.g22906.t1"/>
    </source>
</evidence>
<dbReference type="FunFam" id="3.40.1080.10:FF:000002">
    <property type="entry name" value="Succinyl-CoA:3-ketoacid-coenzyme A transferase, mitochondrial"/>
    <property type="match status" value="1"/>
</dbReference>
<keyword evidence="4 8" id="KW-0808">Transferase</keyword>
<dbReference type="PIRSF" id="PIRSF000858">
    <property type="entry name" value="SCOT-t"/>
    <property type="match status" value="1"/>
</dbReference>
<evidence type="ECO:0000256" key="7">
    <source>
        <dbReference type="ARBA" id="ARBA00054372"/>
    </source>
</evidence>
<dbReference type="InterPro" id="IPR012791">
    <property type="entry name" value="3-oxoacid_CoA-transf_B"/>
</dbReference>
<dbReference type="EC" id="2.8.3.5" evidence="8"/>
<dbReference type="GO" id="GO:0008260">
    <property type="term" value="F:succinyl-CoA:3-oxo-acid CoA-transferase activity"/>
    <property type="evidence" value="ECO:0007669"/>
    <property type="project" value="UniProtKB-EC"/>
</dbReference>
<dbReference type="GO" id="GO:0005739">
    <property type="term" value="C:mitochondrion"/>
    <property type="evidence" value="ECO:0007669"/>
    <property type="project" value="UniProtKB-SubCell"/>
</dbReference>
<dbReference type="InterPro" id="IPR014388">
    <property type="entry name" value="3-oxoacid_CoA-transferase"/>
</dbReference>
<keyword evidence="10" id="KW-1185">Reference proteome</keyword>
<dbReference type="InterPro" id="IPR004165">
    <property type="entry name" value="CoA_trans_fam_I"/>
</dbReference>
<comment type="similarity">
    <text evidence="3 8">Belongs to the 3-oxoacid CoA-transferase family.</text>
</comment>
<evidence type="ECO:0000256" key="3">
    <source>
        <dbReference type="ARBA" id="ARBA00007154"/>
    </source>
</evidence>
<comment type="subcellular location">
    <subcellularLocation>
        <location evidence="1">Mitochondrion</location>
    </subcellularLocation>
</comment>
<dbReference type="Gene3D" id="3.40.1080.10">
    <property type="entry name" value="Glutaconate Coenzyme A-transferase"/>
    <property type="match status" value="2"/>
</dbReference>
<dbReference type="NCBIfam" id="TIGR02429">
    <property type="entry name" value="pcaI_scoA_fam"/>
    <property type="match status" value="1"/>
</dbReference>
<comment type="function">
    <text evidence="7 8">Key enzyme for ketone body catabolism. Transfers the CoA moiety from succinate to acetoacetate. Formation of the enzyme-CoA intermediate proceeds via an unstable anhydride species formed between the carboxylate groups of the enzyme and substrate.</text>
</comment>
<proteinExistence type="inferred from homology"/>
<dbReference type="FunFam" id="3.40.1080.10:FF:000001">
    <property type="entry name" value="Succinyl-coa:3-ketoacid-coenzyme a transferase subunit b"/>
    <property type="match status" value="1"/>
</dbReference>